<keyword evidence="3" id="KW-1185">Reference proteome</keyword>
<dbReference type="GeneTree" id="ENSGT00390000015820"/>
<reference evidence="2" key="1">
    <citation type="submission" date="2025-08" db="UniProtKB">
        <authorList>
            <consortium name="Ensembl"/>
        </authorList>
    </citation>
    <scope>IDENTIFICATION</scope>
</reference>
<feature type="region of interest" description="Disordered" evidence="1">
    <location>
        <begin position="94"/>
        <end position="116"/>
    </location>
</feature>
<dbReference type="Ensembl" id="ENSNGAT00000030679.1">
    <property type="protein sequence ID" value="ENSNGAP00000024966.1"/>
    <property type="gene ID" value="ENSNGAG00000023063.1"/>
</dbReference>
<reference evidence="2" key="2">
    <citation type="submission" date="2025-09" db="UniProtKB">
        <authorList>
            <consortium name="Ensembl"/>
        </authorList>
    </citation>
    <scope>IDENTIFICATION</scope>
</reference>
<organism evidence="2 3">
    <name type="scientific">Nannospalax galili</name>
    <name type="common">Northern Israeli blind subterranean mole rat</name>
    <name type="synonym">Spalax galili</name>
    <dbReference type="NCBI Taxonomy" id="1026970"/>
    <lineage>
        <taxon>Eukaryota</taxon>
        <taxon>Metazoa</taxon>
        <taxon>Chordata</taxon>
        <taxon>Craniata</taxon>
        <taxon>Vertebrata</taxon>
        <taxon>Euteleostomi</taxon>
        <taxon>Mammalia</taxon>
        <taxon>Eutheria</taxon>
        <taxon>Euarchontoglires</taxon>
        <taxon>Glires</taxon>
        <taxon>Rodentia</taxon>
        <taxon>Myomorpha</taxon>
        <taxon>Muroidea</taxon>
        <taxon>Spalacidae</taxon>
        <taxon>Spalacinae</taxon>
        <taxon>Nannospalax</taxon>
    </lineage>
</organism>
<feature type="region of interest" description="Disordered" evidence="1">
    <location>
        <begin position="195"/>
        <end position="279"/>
    </location>
</feature>
<protein>
    <submittedName>
        <fullName evidence="2">RIKEN cDNA 4933411K16 gene</fullName>
    </submittedName>
</protein>
<dbReference type="PANTHER" id="PTHR23008:SF0">
    <property type="entry name" value="CHROMOSOME 10 OPEN READING FRAME 62"/>
    <property type="match status" value="1"/>
</dbReference>
<dbReference type="OMA" id="AKNENWI"/>
<sequence>ILWAHRKRRRKKAQECFQDKVPEYYGANESWIKSHFSCLSEERLPTRHYACVSNNAPSPESGHGETSTAIHMETLTSTHGEGGTTLHRDSFATKQRMAGSSVTKETQRESRKSSSIEEATWAAVATCAKDIDAKGQHLANSMLQRATTYQHTGHVESRDINPEELKALEDVAIELKGNFFTHWETTIAGTNQTHTVYGHSRHGHQSHQGHSGHHSHPGHQSHQSHQGHPSHSSHRSQSGQSSHQGHPCHSSHQSHQGQPSHPSHQSHSMPNHSQQICDS</sequence>
<evidence type="ECO:0000256" key="1">
    <source>
        <dbReference type="SAM" id="MobiDB-lite"/>
    </source>
</evidence>
<feature type="compositionally biased region" description="Basic residues" evidence="1">
    <location>
        <begin position="199"/>
        <end position="219"/>
    </location>
</feature>
<name>A0A8C6RYL5_NANGA</name>
<dbReference type="PANTHER" id="PTHR23008">
    <property type="entry name" value="CHROMOSOME 28 C10ORF62 HOMOLOG"/>
    <property type="match status" value="1"/>
</dbReference>
<dbReference type="InterPro" id="IPR037649">
    <property type="entry name" value="C10orf62"/>
</dbReference>
<dbReference type="AlphaFoldDB" id="A0A8C6RYL5"/>
<dbReference type="Pfam" id="PF17729">
    <property type="entry name" value="DUF5569"/>
    <property type="match status" value="1"/>
</dbReference>
<accession>A0A8C6RYL5</accession>
<evidence type="ECO:0000313" key="3">
    <source>
        <dbReference type="Proteomes" id="UP000694381"/>
    </source>
</evidence>
<dbReference type="Proteomes" id="UP000694381">
    <property type="component" value="Unassembled WGS sequence"/>
</dbReference>
<feature type="compositionally biased region" description="Basic and acidic residues" evidence="1">
    <location>
        <begin position="105"/>
        <end position="115"/>
    </location>
</feature>
<feature type="compositionally biased region" description="Low complexity" evidence="1">
    <location>
        <begin position="220"/>
        <end position="279"/>
    </location>
</feature>
<evidence type="ECO:0000313" key="2">
    <source>
        <dbReference type="Ensembl" id="ENSNGAP00000024966.1"/>
    </source>
</evidence>
<gene>
    <name evidence="2" type="primary">CUNH10orf62</name>
</gene>
<proteinExistence type="predicted"/>